<protein>
    <submittedName>
        <fullName evidence="1">Uncharacterized protein</fullName>
    </submittedName>
</protein>
<sequence>MSQVFRRLRMKNENAAKTLWCYSPCCWYTKVVETDKSEYVWHGVAFLVLDGGIACCVGRLAPIYDKTLDHLDGRLAQVTLLFSDSSCPEKIEYSRSNNGVCLATLVDTTIPGDRALNSLLRSIEGNYGD</sequence>
<dbReference type="AlphaFoldDB" id="A0A9K3KVJ1"/>
<evidence type="ECO:0000313" key="2">
    <source>
        <dbReference type="Proteomes" id="UP000693970"/>
    </source>
</evidence>
<reference evidence="1" key="1">
    <citation type="journal article" date="2021" name="Sci. Rep.">
        <title>Diploid genomic architecture of Nitzschia inconspicua, an elite biomass production diatom.</title>
        <authorList>
            <person name="Oliver A."/>
            <person name="Podell S."/>
            <person name="Pinowska A."/>
            <person name="Traller J.C."/>
            <person name="Smith S.R."/>
            <person name="McClure R."/>
            <person name="Beliaev A."/>
            <person name="Bohutskyi P."/>
            <person name="Hill E.A."/>
            <person name="Rabines A."/>
            <person name="Zheng H."/>
            <person name="Allen L.Z."/>
            <person name="Kuo A."/>
            <person name="Grigoriev I.V."/>
            <person name="Allen A.E."/>
            <person name="Hazlebeck D."/>
            <person name="Allen E.E."/>
        </authorList>
    </citation>
    <scope>NUCLEOTIDE SEQUENCE</scope>
    <source>
        <strain evidence="1">Hildebrandi</strain>
    </source>
</reference>
<evidence type="ECO:0000313" key="1">
    <source>
        <dbReference type="EMBL" id="KAG7350154.1"/>
    </source>
</evidence>
<name>A0A9K3KVJ1_9STRA</name>
<keyword evidence="2" id="KW-1185">Reference proteome</keyword>
<reference evidence="1" key="2">
    <citation type="submission" date="2021-04" db="EMBL/GenBank/DDBJ databases">
        <authorList>
            <person name="Podell S."/>
        </authorList>
    </citation>
    <scope>NUCLEOTIDE SEQUENCE</scope>
    <source>
        <strain evidence="1">Hildebrandi</strain>
    </source>
</reference>
<accession>A0A9K3KVJ1</accession>
<organism evidence="1 2">
    <name type="scientific">Nitzschia inconspicua</name>
    <dbReference type="NCBI Taxonomy" id="303405"/>
    <lineage>
        <taxon>Eukaryota</taxon>
        <taxon>Sar</taxon>
        <taxon>Stramenopiles</taxon>
        <taxon>Ochrophyta</taxon>
        <taxon>Bacillariophyta</taxon>
        <taxon>Bacillariophyceae</taxon>
        <taxon>Bacillariophycidae</taxon>
        <taxon>Bacillariales</taxon>
        <taxon>Bacillariaceae</taxon>
        <taxon>Nitzschia</taxon>
    </lineage>
</organism>
<comment type="caution">
    <text evidence="1">The sequence shown here is derived from an EMBL/GenBank/DDBJ whole genome shotgun (WGS) entry which is preliminary data.</text>
</comment>
<gene>
    <name evidence="1" type="ORF">IV203_009514</name>
</gene>
<dbReference type="EMBL" id="JAGRRH010000018">
    <property type="protein sequence ID" value="KAG7350154.1"/>
    <property type="molecule type" value="Genomic_DNA"/>
</dbReference>
<proteinExistence type="predicted"/>
<dbReference type="Proteomes" id="UP000693970">
    <property type="component" value="Unassembled WGS sequence"/>
</dbReference>